<evidence type="ECO:0000259" key="7">
    <source>
        <dbReference type="Pfam" id="PF23262"/>
    </source>
</evidence>
<evidence type="ECO:0000313" key="8">
    <source>
        <dbReference type="EnsemblPlants" id="Kaladp0011s0192.1.v1.1"/>
    </source>
</evidence>
<feature type="transmembrane region" description="Helical" evidence="5">
    <location>
        <begin position="107"/>
        <end position="129"/>
    </location>
</feature>
<feature type="transmembrane region" description="Helical" evidence="5">
    <location>
        <begin position="49"/>
        <end position="69"/>
    </location>
</feature>
<dbReference type="PANTHER" id="PTHR21576">
    <property type="entry name" value="UNCHARACTERIZED NODULIN-LIKE PROTEIN"/>
    <property type="match status" value="1"/>
</dbReference>
<name>A0A7N0RG10_KALFE</name>
<feature type="transmembrane region" description="Helical" evidence="5">
    <location>
        <begin position="357"/>
        <end position="379"/>
    </location>
</feature>
<dbReference type="Proteomes" id="UP000594263">
    <property type="component" value="Unplaced"/>
</dbReference>
<evidence type="ECO:0000256" key="1">
    <source>
        <dbReference type="ARBA" id="ARBA00004141"/>
    </source>
</evidence>
<dbReference type="PANTHER" id="PTHR21576:SF154">
    <property type="entry name" value="OS04G0502800 PROTEIN"/>
    <property type="match status" value="1"/>
</dbReference>
<dbReference type="InterPro" id="IPR036259">
    <property type="entry name" value="MFS_trans_sf"/>
</dbReference>
<feature type="transmembrane region" description="Helical" evidence="5">
    <location>
        <begin position="76"/>
        <end position="95"/>
    </location>
</feature>
<evidence type="ECO:0000256" key="2">
    <source>
        <dbReference type="ARBA" id="ARBA00022692"/>
    </source>
</evidence>
<dbReference type="AlphaFoldDB" id="A0A7N0RG10"/>
<keyword evidence="3 5" id="KW-1133">Transmembrane helix</keyword>
<dbReference type="Pfam" id="PF23262">
    <property type="entry name" value="NFD4_C"/>
    <property type="match status" value="1"/>
</dbReference>
<dbReference type="Pfam" id="PF06813">
    <property type="entry name" value="Nodulin-like"/>
    <property type="match status" value="1"/>
</dbReference>
<evidence type="ECO:0000256" key="4">
    <source>
        <dbReference type="ARBA" id="ARBA00023136"/>
    </source>
</evidence>
<feature type="transmembrane region" description="Helical" evidence="5">
    <location>
        <begin position="207"/>
        <end position="229"/>
    </location>
</feature>
<feature type="domain" description="Nodulin-like" evidence="6">
    <location>
        <begin position="11"/>
        <end position="260"/>
    </location>
</feature>
<feature type="transmembrane region" description="Helical" evidence="5">
    <location>
        <begin position="141"/>
        <end position="161"/>
    </location>
</feature>
<protein>
    <recommendedName>
        <fullName evidence="10">Nodulin-like domain-containing protein</fullName>
    </recommendedName>
</protein>
<keyword evidence="4 5" id="KW-0472">Membrane</keyword>
<evidence type="ECO:0000256" key="3">
    <source>
        <dbReference type="ARBA" id="ARBA00022989"/>
    </source>
</evidence>
<dbReference type="GO" id="GO:0016020">
    <property type="term" value="C:membrane"/>
    <property type="evidence" value="ECO:0007669"/>
    <property type="project" value="UniProtKB-SubCell"/>
</dbReference>
<evidence type="ECO:0000256" key="5">
    <source>
        <dbReference type="SAM" id="Phobius"/>
    </source>
</evidence>
<dbReference type="SUPFAM" id="SSF103473">
    <property type="entry name" value="MFS general substrate transporter"/>
    <property type="match status" value="2"/>
</dbReference>
<sequence>MGSVKAGTRPPWVGLGAAVWVQIAAGNAYNFPLYSHSLKSVLGFSQSQLTMIAVASDIGENMGILPGLVCNRFPPWLMLLIGGLSCFLGYGVMWLSVSRTVQPLPYWLLWFALCIATNSSAWFSTAVLVTNMRNFPLSRGTVAGILKGYGGLSAAVFTEVYSTVLHHSSADLLLFLTLGVPILCLLMMYFIKPCVPYTEESSSAHRNFVFTQAASVVLGFYLLITTALGDVFSVGDGNVTSIVYLGVMVFLLMAPLAIPLKMTFYPVSVTAQQQKSITPSDSSEQLRQEIPIEDDNTEPLLTPSVSTTSLGSFREPYDMSDVNMLLAVGEGAAVKKKRRPRRGEDFTFTEALCKADFWLLFFVYFVGVGSGVTVLNNLAQIGIAQGVDDTTILLSIFSFCNFVGRLGGGVVSEYFVRSKRDKSNAIATHTFFGS</sequence>
<feature type="transmembrane region" description="Helical" evidence="5">
    <location>
        <begin position="241"/>
        <end position="258"/>
    </location>
</feature>
<feature type="transmembrane region" description="Helical" evidence="5">
    <location>
        <begin position="391"/>
        <end position="416"/>
    </location>
</feature>
<proteinExistence type="predicted"/>
<evidence type="ECO:0008006" key="10">
    <source>
        <dbReference type="Google" id="ProtNLM"/>
    </source>
</evidence>
<feature type="domain" description="NFD4 C-terminal" evidence="7">
    <location>
        <begin position="352"/>
        <end position="423"/>
    </location>
</feature>
<dbReference type="EnsemblPlants" id="Kaladp0011s0192.1.v1.1">
    <property type="protein sequence ID" value="Kaladp0011s0192.1.v1.1"/>
    <property type="gene ID" value="Kaladp0011s0192.v1.1"/>
</dbReference>
<dbReference type="Gramene" id="Kaladp0011s0192.1.v1.1">
    <property type="protein sequence ID" value="Kaladp0011s0192.1.v1.1"/>
    <property type="gene ID" value="Kaladp0011s0192.v1.1"/>
</dbReference>
<dbReference type="InterPro" id="IPR010658">
    <property type="entry name" value="Nodulin-like"/>
</dbReference>
<feature type="transmembrane region" description="Helical" evidence="5">
    <location>
        <begin position="12"/>
        <end position="29"/>
    </location>
</feature>
<accession>A0A7N0RG10</accession>
<comment type="subcellular location">
    <subcellularLocation>
        <location evidence="1">Membrane</location>
        <topology evidence="1">Multi-pass membrane protein</topology>
    </subcellularLocation>
</comment>
<feature type="transmembrane region" description="Helical" evidence="5">
    <location>
        <begin position="173"/>
        <end position="195"/>
    </location>
</feature>
<dbReference type="InterPro" id="IPR056555">
    <property type="entry name" value="NFD4_C"/>
</dbReference>
<evidence type="ECO:0000259" key="6">
    <source>
        <dbReference type="Pfam" id="PF06813"/>
    </source>
</evidence>
<evidence type="ECO:0000313" key="9">
    <source>
        <dbReference type="Proteomes" id="UP000594263"/>
    </source>
</evidence>
<dbReference type="OMA" id="FTEIFIC"/>
<keyword evidence="2 5" id="KW-0812">Transmembrane</keyword>
<reference evidence="8" key="1">
    <citation type="submission" date="2021-01" db="UniProtKB">
        <authorList>
            <consortium name="EnsemblPlants"/>
        </authorList>
    </citation>
    <scope>IDENTIFICATION</scope>
</reference>
<keyword evidence="9" id="KW-1185">Reference proteome</keyword>
<organism evidence="8 9">
    <name type="scientific">Kalanchoe fedtschenkoi</name>
    <name type="common">Lavender scallops</name>
    <name type="synonym">South American air plant</name>
    <dbReference type="NCBI Taxonomy" id="63787"/>
    <lineage>
        <taxon>Eukaryota</taxon>
        <taxon>Viridiplantae</taxon>
        <taxon>Streptophyta</taxon>
        <taxon>Embryophyta</taxon>
        <taxon>Tracheophyta</taxon>
        <taxon>Spermatophyta</taxon>
        <taxon>Magnoliopsida</taxon>
        <taxon>eudicotyledons</taxon>
        <taxon>Gunneridae</taxon>
        <taxon>Pentapetalae</taxon>
        <taxon>Saxifragales</taxon>
        <taxon>Crassulaceae</taxon>
        <taxon>Kalanchoe</taxon>
    </lineage>
</organism>